<dbReference type="AlphaFoldDB" id="A0A830B998"/>
<dbReference type="Pfam" id="PF14543">
    <property type="entry name" value="TAXi_N"/>
    <property type="match status" value="1"/>
</dbReference>
<keyword evidence="5" id="KW-0325">Glycoprotein</keyword>
<comment type="similarity">
    <text evidence="1 7">Belongs to the peptidase A1 family.</text>
</comment>
<dbReference type="InterPro" id="IPR051708">
    <property type="entry name" value="Plant_Aspart_Prot_A1"/>
</dbReference>
<dbReference type="InterPro" id="IPR001461">
    <property type="entry name" value="Aspartic_peptidase_A1"/>
</dbReference>
<dbReference type="InterPro" id="IPR032861">
    <property type="entry name" value="TAXi_N"/>
</dbReference>
<dbReference type="PANTHER" id="PTHR47967">
    <property type="entry name" value="OS07G0603500 PROTEIN-RELATED"/>
    <property type="match status" value="1"/>
</dbReference>
<dbReference type="Gene3D" id="2.40.70.10">
    <property type="entry name" value="Acid Proteases"/>
    <property type="match status" value="2"/>
</dbReference>
<evidence type="ECO:0000313" key="10">
    <source>
        <dbReference type="EMBL" id="GFP81648.1"/>
    </source>
</evidence>
<dbReference type="InterPro" id="IPR032799">
    <property type="entry name" value="TAXi_C"/>
</dbReference>
<gene>
    <name evidence="10" type="ORF">PHJA_000308100</name>
</gene>
<dbReference type="GO" id="GO:0004190">
    <property type="term" value="F:aspartic-type endopeptidase activity"/>
    <property type="evidence" value="ECO:0007669"/>
    <property type="project" value="UniProtKB-KW"/>
</dbReference>
<feature type="domain" description="Peptidase A1" evidence="9">
    <location>
        <begin position="128"/>
        <end position="487"/>
    </location>
</feature>
<evidence type="ECO:0000256" key="8">
    <source>
        <dbReference type="SAM" id="SignalP"/>
    </source>
</evidence>
<dbReference type="PANTHER" id="PTHR47967:SF69">
    <property type="entry name" value="ASPARTIC PROTEINASE NANA, CHLOROPLAST"/>
    <property type="match status" value="1"/>
</dbReference>
<feature type="active site" evidence="6">
    <location>
        <position position="146"/>
    </location>
</feature>
<dbReference type="InterPro" id="IPR033121">
    <property type="entry name" value="PEPTIDASE_A1"/>
</dbReference>
<keyword evidence="3 7" id="KW-0064">Aspartyl protease</keyword>
<dbReference type="PROSITE" id="PS00141">
    <property type="entry name" value="ASP_PROTEASE"/>
    <property type="match status" value="1"/>
</dbReference>
<keyword evidence="4 7" id="KW-0378">Hydrolase</keyword>
<organism evidence="10 11">
    <name type="scientific">Phtheirospermum japonicum</name>
    <dbReference type="NCBI Taxonomy" id="374723"/>
    <lineage>
        <taxon>Eukaryota</taxon>
        <taxon>Viridiplantae</taxon>
        <taxon>Streptophyta</taxon>
        <taxon>Embryophyta</taxon>
        <taxon>Tracheophyta</taxon>
        <taxon>Spermatophyta</taxon>
        <taxon>Magnoliopsida</taxon>
        <taxon>eudicotyledons</taxon>
        <taxon>Gunneridae</taxon>
        <taxon>Pentapetalae</taxon>
        <taxon>asterids</taxon>
        <taxon>lamiids</taxon>
        <taxon>Lamiales</taxon>
        <taxon>Orobanchaceae</taxon>
        <taxon>Orobanchaceae incertae sedis</taxon>
        <taxon>Phtheirospermum</taxon>
    </lineage>
</organism>
<dbReference type="Pfam" id="PF14541">
    <property type="entry name" value="TAXi_C"/>
    <property type="match status" value="1"/>
</dbReference>
<sequence length="492" mass="53346">MVTCTRQSGFLITIFVLTIINSVKSSHTNGVKFDLVRRQRTGPTVGLEGLRRLLRSDTLRLRGISEKVRLTQGSTIRRQIQEEENSSSNNNVNTFFPACTNSTSRKNGHNVSAELEMHSAADDGAGQYLVQFRVGSPAQKLTLIADTGSDLTWMSCRYTCRGARCGRDARKRRVFRADHSSTFRAVPCSSSACKIDLANLFSLSRCVSPVDPCAYDYRYADGSASLGVFGNETITFSLTNGRRTRLHNVLVGCSESSSGPTIQAGDGVMGLGYSNYSFALRAANQFGGKFSYCLVDHLSPKNKSSYLIFGSHEQVNNISLISKMRYTELVLGLINPFYAVNVKGISIGGSMLDIPAGTWNVSGVGGAIVDSGSSLTGLTQPAYGPVMASLRRSLVNFRNLNLDIGPVEYCFNSTGFSEALVPRLTIHFADGARFTPPVKSYVIDAAPGVKCLGFVPLAWPGACVIGNIMQQNHFWEFDLANARLGFATSSCT</sequence>
<dbReference type="CDD" id="cd05476">
    <property type="entry name" value="pepsin_A_like_plant"/>
    <property type="match status" value="1"/>
</dbReference>
<feature type="signal peptide" evidence="8">
    <location>
        <begin position="1"/>
        <end position="25"/>
    </location>
</feature>
<name>A0A830B998_9LAMI</name>
<feature type="chain" id="PRO_5032940875" evidence="8">
    <location>
        <begin position="26"/>
        <end position="492"/>
    </location>
</feature>
<dbReference type="EMBL" id="BMAC01000032">
    <property type="protein sequence ID" value="GFP81648.1"/>
    <property type="molecule type" value="Genomic_DNA"/>
</dbReference>
<dbReference type="InterPro" id="IPR001969">
    <property type="entry name" value="Aspartic_peptidase_AS"/>
</dbReference>
<evidence type="ECO:0000256" key="4">
    <source>
        <dbReference type="ARBA" id="ARBA00022801"/>
    </source>
</evidence>
<evidence type="ECO:0000256" key="6">
    <source>
        <dbReference type="PIRSR" id="PIRSR601461-1"/>
    </source>
</evidence>
<evidence type="ECO:0000256" key="1">
    <source>
        <dbReference type="ARBA" id="ARBA00007447"/>
    </source>
</evidence>
<protein>
    <submittedName>
        <fullName evidence="10">Protein aspartic protease in guard cell 1</fullName>
    </submittedName>
</protein>
<feature type="active site" evidence="6">
    <location>
        <position position="370"/>
    </location>
</feature>
<evidence type="ECO:0000256" key="5">
    <source>
        <dbReference type="ARBA" id="ARBA00023180"/>
    </source>
</evidence>
<evidence type="ECO:0000256" key="2">
    <source>
        <dbReference type="ARBA" id="ARBA00022670"/>
    </source>
</evidence>
<evidence type="ECO:0000256" key="7">
    <source>
        <dbReference type="RuleBase" id="RU000454"/>
    </source>
</evidence>
<keyword evidence="8" id="KW-0732">Signal</keyword>
<keyword evidence="11" id="KW-1185">Reference proteome</keyword>
<comment type="caution">
    <text evidence="10">The sequence shown here is derived from an EMBL/GenBank/DDBJ whole genome shotgun (WGS) entry which is preliminary data.</text>
</comment>
<dbReference type="GO" id="GO:0006508">
    <property type="term" value="P:proteolysis"/>
    <property type="evidence" value="ECO:0007669"/>
    <property type="project" value="UniProtKB-KW"/>
</dbReference>
<dbReference type="SUPFAM" id="SSF50630">
    <property type="entry name" value="Acid proteases"/>
    <property type="match status" value="1"/>
</dbReference>
<proteinExistence type="inferred from homology"/>
<evidence type="ECO:0000256" key="3">
    <source>
        <dbReference type="ARBA" id="ARBA00022750"/>
    </source>
</evidence>
<dbReference type="PROSITE" id="PS51767">
    <property type="entry name" value="PEPTIDASE_A1"/>
    <property type="match status" value="1"/>
</dbReference>
<dbReference type="PRINTS" id="PR00792">
    <property type="entry name" value="PEPSIN"/>
</dbReference>
<dbReference type="Proteomes" id="UP000653305">
    <property type="component" value="Unassembled WGS sequence"/>
</dbReference>
<reference evidence="10" key="1">
    <citation type="submission" date="2020-07" db="EMBL/GenBank/DDBJ databases">
        <title>Ethylene signaling mediates host invasion by parasitic plants.</title>
        <authorList>
            <person name="Yoshida S."/>
        </authorList>
    </citation>
    <scope>NUCLEOTIDE SEQUENCE</scope>
    <source>
        <strain evidence="10">Okayama</strain>
    </source>
</reference>
<evidence type="ECO:0000313" key="11">
    <source>
        <dbReference type="Proteomes" id="UP000653305"/>
    </source>
</evidence>
<evidence type="ECO:0000259" key="9">
    <source>
        <dbReference type="PROSITE" id="PS51767"/>
    </source>
</evidence>
<dbReference type="OrthoDB" id="2747330at2759"/>
<accession>A0A830B998</accession>
<dbReference type="FunFam" id="2.40.70.10:FF:000033">
    <property type="entry name" value="Aspartyl protease family protein"/>
    <property type="match status" value="1"/>
</dbReference>
<keyword evidence="2 7" id="KW-0645">Protease</keyword>
<dbReference type="InterPro" id="IPR034161">
    <property type="entry name" value="Pepsin-like_plant"/>
</dbReference>
<dbReference type="InterPro" id="IPR021109">
    <property type="entry name" value="Peptidase_aspartic_dom_sf"/>
</dbReference>